<dbReference type="InterPro" id="IPR050834">
    <property type="entry name" value="Glycosyltransf_2"/>
</dbReference>
<feature type="transmembrane region" description="Helical" evidence="1">
    <location>
        <begin position="522"/>
        <end position="547"/>
    </location>
</feature>
<reference evidence="2 3" key="1">
    <citation type="submission" date="2018-10" db="EMBL/GenBank/DDBJ databases">
        <title>Isolation, diversity and antibacterial activity of antinobacteria from the wheat rhizosphere soil.</title>
        <authorList>
            <person name="Sun T."/>
        </authorList>
    </citation>
    <scope>NUCLEOTIDE SEQUENCE [LARGE SCALE GENOMIC DNA]</scope>
    <source>
        <strain evidence="2 3">SJ-23</strain>
    </source>
</reference>
<dbReference type="Gene3D" id="3.90.550.10">
    <property type="entry name" value="Spore Coat Polysaccharide Biosynthesis Protein SpsA, Chain A"/>
    <property type="match status" value="1"/>
</dbReference>
<dbReference type="PANTHER" id="PTHR43685:SF3">
    <property type="entry name" value="SLR2126 PROTEIN"/>
    <property type="match status" value="1"/>
</dbReference>
<feature type="transmembrane region" description="Helical" evidence="1">
    <location>
        <begin position="468"/>
        <end position="487"/>
    </location>
</feature>
<dbReference type="SUPFAM" id="SSF53448">
    <property type="entry name" value="Nucleotide-diphospho-sugar transferases"/>
    <property type="match status" value="1"/>
</dbReference>
<keyword evidence="3" id="KW-1185">Reference proteome</keyword>
<dbReference type="Proteomes" id="UP000275048">
    <property type="component" value="Unassembled WGS sequence"/>
</dbReference>
<feature type="non-terminal residue" evidence="2">
    <location>
        <position position="682"/>
    </location>
</feature>
<dbReference type="InterPro" id="IPR029044">
    <property type="entry name" value="Nucleotide-diphossugar_trans"/>
</dbReference>
<evidence type="ECO:0000313" key="3">
    <source>
        <dbReference type="Proteomes" id="UP000275048"/>
    </source>
</evidence>
<accession>A0A3M8AB07</accession>
<name>A0A3M8AB07_9MICO</name>
<dbReference type="PANTHER" id="PTHR43685">
    <property type="entry name" value="GLYCOSYLTRANSFERASE"/>
    <property type="match status" value="1"/>
</dbReference>
<gene>
    <name evidence="2" type="ORF">EDM22_11485</name>
</gene>
<feature type="transmembrane region" description="Helical" evidence="1">
    <location>
        <begin position="442"/>
        <end position="462"/>
    </location>
</feature>
<organism evidence="2 3">
    <name type="scientific">Agromyces tardus</name>
    <dbReference type="NCBI Taxonomy" id="2583849"/>
    <lineage>
        <taxon>Bacteria</taxon>
        <taxon>Bacillati</taxon>
        <taxon>Actinomycetota</taxon>
        <taxon>Actinomycetes</taxon>
        <taxon>Micrococcales</taxon>
        <taxon>Microbacteriaceae</taxon>
        <taxon>Agromyces</taxon>
    </lineage>
</organism>
<dbReference type="EMBL" id="RHHB01000021">
    <property type="protein sequence ID" value="RNB48231.1"/>
    <property type="molecule type" value="Genomic_DNA"/>
</dbReference>
<feature type="transmembrane region" description="Helical" evidence="1">
    <location>
        <begin position="629"/>
        <end position="648"/>
    </location>
</feature>
<keyword evidence="1" id="KW-0472">Membrane</keyword>
<dbReference type="Pfam" id="PF13641">
    <property type="entry name" value="Glyco_tranf_2_3"/>
    <property type="match status" value="1"/>
</dbReference>
<dbReference type="GO" id="GO:0016740">
    <property type="term" value="F:transferase activity"/>
    <property type="evidence" value="ECO:0007669"/>
    <property type="project" value="UniProtKB-KW"/>
</dbReference>
<dbReference type="AlphaFoldDB" id="A0A3M8AB07"/>
<feature type="transmembrane region" description="Helical" evidence="1">
    <location>
        <begin position="410"/>
        <end position="435"/>
    </location>
</feature>
<comment type="caution">
    <text evidence="2">The sequence shown here is derived from an EMBL/GenBank/DDBJ whole genome shotgun (WGS) entry which is preliminary data.</text>
</comment>
<evidence type="ECO:0000256" key="1">
    <source>
        <dbReference type="SAM" id="Phobius"/>
    </source>
</evidence>
<keyword evidence="1" id="KW-0812">Transmembrane</keyword>
<dbReference type="RefSeq" id="WP_170964102.1">
    <property type="nucleotide sequence ID" value="NZ_RHHB01000021.1"/>
</dbReference>
<sequence>MFPRVTAILVVQHGGDRLRETLDALAAQRRTPDALAVVLMRPDQATRDAVASAHPSHVVQVEEPLPFGEAVRAVERLLDPPASDADSLWLLAEDTAPEPGALAALVGTLETAKSVAVAGPKLAGWDAPERIVAFGRTLTRFGRSVPLVDGELDQGQHDGLSDVLGVDPAAMLVRHAVFRSLEGFDPALPAADDALDFCVRARLAGHRVEAVPAARVRFAGAGVAGQAMASGGRAARRRAREARAEELHRRLAYAPAAIVPLHWLSLLPLALLRSVRLLLTKAPGAIGGEFRAALRAMATPGRVARSRRVLRRERTAPWSSIAPLRMQSDELRHRRQHAAEERRERARGRVEELQFLGTGGGWLLLGAVAASVVLFLWLVGAGGVGGGALLPLSSDLGELWRNAAYGWRDVGPGFVGAADPFSGVLAVLGSAAFWAPSAAVTAVWLAAIPAAALGAWFAASRLSERGSLRVAAGIVWGLAPTFLTALADGRPGPVLAHVLLPWLAFAVFGAATSWAAAATASLLFAAVVACAPSLAPALLLGWIVALAVSGRASVRLIGIPLPALALALPLIVEQVGRGTPLSLLADPGLPVGSATPTTWQLALGQPVAGWGGWETAFGGAASALVPAPVILAVLLAPLAIAAVAAVAAPRLRPALLALAVAAVGFATAVGATAVAVAAAGDA</sequence>
<feature type="transmembrane region" description="Helical" evidence="1">
    <location>
        <begin position="494"/>
        <end position="516"/>
    </location>
</feature>
<evidence type="ECO:0000313" key="2">
    <source>
        <dbReference type="EMBL" id="RNB48231.1"/>
    </source>
</evidence>
<feature type="transmembrane region" description="Helical" evidence="1">
    <location>
        <begin position="655"/>
        <end position="679"/>
    </location>
</feature>
<keyword evidence="1" id="KW-1133">Transmembrane helix</keyword>
<feature type="transmembrane region" description="Helical" evidence="1">
    <location>
        <begin position="362"/>
        <end position="390"/>
    </location>
</feature>
<proteinExistence type="predicted"/>
<protein>
    <submittedName>
        <fullName evidence="2">Glycosyltransferase family 2 protein</fullName>
    </submittedName>
</protein>
<keyword evidence="2" id="KW-0808">Transferase</keyword>